<accession>A0AAV6TTJ0</accession>
<comment type="caution">
    <text evidence="3">The sequence shown here is derived from an EMBL/GenBank/DDBJ whole genome shotgun (WGS) entry which is preliminary data.</text>
</comment>
<dbReference type="AlphaFoldDB" id="A0AAV6TTJ0"/>
<name>A0AAV6TTJ0_9ARAC</name>
<keyword evidence="4" id="KW-1185">Reference proteome</keyword>
<gene>
    <name evidence="3" type="ORF">JTE90_020618</name>
</gene>
<feature type="signal peptide" evidence="2">
    <location>
        <begin position="1"/>
        <end position="21"/>
    </location>
</feature>
<evidence type="ECO:0000313" key="4">
    <source>
        <dbReference type="Proteomes" id="UP000827092"/>
    </source>
</evidence>
<dbReference type="Proteomes" id="UP000827092">
    <property type="component" value="Unassembled WGS sequence"/>
</dbReference>
<proteinExistence type="predicted"/>
<sequence length="167" mass="18683">MVRSALLCSWVFAAVFMSLRASLISASLEVEETEGTVHALGTGASLTATPEKQAAMRAFVDQRNKFLAEEKRLAAEVEQARKVAEEEARLAWVGYEAQRELDECTIQFQLAETRAEETAREKAAEEKRRTLMDAYLIQEACVHTARRTLRDLQQRNVTTTATTTLAC</sequence>
<evidence type="ECO:0000313" key="3">
    <source>
        <dbReference type="EMBL" id="KAG8174888.1"/>
    </source>
</evidence>
<protein>
    <submittedName>
        <fullName evidence="3">Uncharacterized protein</fullName>
    </submittedName>
</protein>
<evidence type="ECO:0000256" key="1">
    <source>
        <dbReference type="SAM" id="Coils"/>
    </source>
</evidence>
<dbReference type="EMBL" id="JAFNEN010001118">
    <property type="protein sequence ID" value="KAG8174888.1"/>
    <property type="molecule type" value="Genomic_DNA"/>
</dbReference>
<keyword evidence="2" id="KW-0732">Signal</keyword>
<evidence type="ECO:0000256" key="2">
    <source>
        <dbReference type="SAM" id="SignalP"/>
    </source>
</evidence>
<feature type="coiled-coil region" evidence="1">
    <location>
        <begin position="67"/>
        <end position="128"/>
    </location>
</feature>
<keyword evidence="1" id="KW-0175">Coiled coil</keyword>
<organism evidence="3 4">
    <name type="scientific">Oedothorax gibbosus</name>
    <dbReference type="NCBI Taxonomy" id="931172"/>
    <lineage>
        <taxon>Eukaryota</taxon>
        <taxon>Metazoa</taxon>
        <taxon>Ecdysozoa</taxon>
        <taxon>Arthropoda</taxon>
        <taxon>Chelicerata</taxon>
        <taxon>Arachnida</taxon>
        <taxon>Araneae</taxon>
        <taxon>Araneomorphae</taxon>
        <taxon>Entelegynae</taxon>
        <taxon>Araneoidea</taxon>
        <taxon>Linyphiidae</taxon>
        <taxon>Erigoninae</taxon>
        <taxon>Oedothorax</taxon>
    </lineage>
</organism>
<feature type="chain" id="PRO_5043596765" evidence="2">
    <location>
        <begin position="22"/>
        <end position="167"/>
    </location>
</feature>
<reference evidence="3 4" key="1">
    <citation type="journal article" date="2022" name="Nat. Ecol. Evol.">
        <title>A masculinizing supergene underlies an exaggerated male reproductive morph in a spider.</title>
        <authorList>
            <person name="Hendrickx F."/>
            <person name="De Corte Z."/>
            <person name="Sonet G."/>
            <person name="Van Belleghem S.M."/>
            <person name="Kostlbacher S."/>
            <person name="Vangestel C."/>
        </authorList>
    </citation>
    <scope>NUCLEOTIDE SEQUENCE [LARGE SCALE GENOMIC DNA]</scope>
    <source>
        <strain evidence="3">W744_W776</strain>
    </source>
</reference>